<dbReference type="GO" id="GO:0005737">
    <property type="term" value="C:cytoplasm"/>
    <property type="evidence" value="ECO:0007669"/>
    <property type="project" value="InterPro"/>
</dbReference>
<gene>
    <name evidence="2" type="ordered locus">BCE_2235</name>
</gene>
<dbReference type="SMART" id="SM01016">
    <property type="entry name" value="Arg_tRNA_synt_N"/>
    <property type="match status" value="1"/>
</dbReference>
<dbReference type="InterPro" id="IPR036695">
    <property type="entry name" value="Arg-tRNA-synth_N_sf"/>
</dbReference>
<evidence type="ECO:0000259" key="1">
    <source>
        <dbReference type="SMART" id="SM01016"/>
    </source>
</evidence>
<dbReference type="GO" id="GO:0005524">
    <property type="term" value="F:ATP binding"/>
    <property type="evidence" value="ECO:0007669"/>
    <property type="project" value="InterPro"/>
</dbReference>
<dbReference type="EMBL" id="AE017194">
    <property type="protein sequence ID" value="AAS41155.1"/>
    <property type="molecule type" value="Genomic_DNA"/>
</dbReference>
<reference evidence="2 3" key="1">
    <citation type="journal article" date="2004" name="Nucleic Acids Res.">
        <title>The genome sequence of Bacillus cereus ATCC 10987 reveals metabolic adaptations and a large plasmid related to Bacillus anthracis pXO1.</title>
        <authorList>
            <person name="Rasko D.A."/>
            <person name="Ravel J."/>
            <person name="Okstad O.A."/>
            <person name="Helgason E."/>
            <person name="Cer R.Z."/>
            <person name="Jiang L."/>
            <person name="Shores K.A."/>
            <person name="Fouts D.E."/>
            <person name="Tourasse N.J."/>
            <person name="Angiuoli S.V."/>
            <person name="Kolonay J."/>
            <person name="Nelson W.C."/>
            <person name="Kolsto A.-B."/>
            <person name="Fraser C.M."/>
            <person name="Read T.D."/>
        </authorList>
    </citation>
    <scope>NUCLEOTIDE SEQUENCE [LARGE SCALE GENOMIC DNA]</scope>
    <source>
        <strain evidence="3">ATCC 10987 / NRS 248</strain>
    </source>
</reference>
<organism evidence="2 3">
    <name type="scientific">Bacillus cereus (strain ATCC 10987 / NRS 248)</name>
    <dbReference type="NCBI Taxonomy" id="222523"/>
    <lineage>
        <taxon>Bacteria</taxon>
        <taxon>Bacillati</taxon>
        <taxon>Bacillota</taxon>
        <taxon>Bacilli</taxon>
        <taxon>Bacillales</taxon>
        <taxon>Bacillaceae</taxon>
        <taxon>Bacillus</taxon>
        <taxon>Bacillus cereus group</taxon>
    </lineage>
</organism>
<dbReference type="Gene3D" id="3.30.1360.70">
    <property type="entry name" value="Arginyl tRNA synthetase N-terminal domain"/>
    <property type="match status" value="1"/>
</dbReference>
<dbReference type="SUPFAM" id="SSF55190">
    <property type="entry name" value="Arginyl-tRNA synthetase (ArgRS), N-terminal 'additional' domain"/>
    <property type="match status" value="1"/>
</dbReference>
<name>Q739A7_BACC1</name>
<dbReference type="GO" id="GO:0006420">
    <property type="term" value="P:arginyl-tRNA aminoacylation"/>
    <property type="evidence" value="ECO:0007669"/>
    <property type="project" value="InterPro"/>
</dbReference>
<dbReference type="HOGENOM" id="CLU_155124_0_0_9"/>
<keyword evidence="2" id="KW-0030">Aminoacyl-tRNA synthetase</keyword>
<sequence length="105" mass="12171">MVRNEQQGWYHGFKLVSFLETSFLYFKNEGGCSMDYKKQFAESLSNIFTNELTQKQILDLIETPKQDEFGDVAFPCFSLAKQYKKSPAIIAKEVAEKLSDPFLRK</sequence>
<dbReference type="Proteomes" id="UP000002527">
    <property type="component" value="Chromosome"/>
</dbReference>
<dbReference type="Pfam" id="PF03485">
    <property type="entry name" value="Arg_tRNA_synt_N"/>
    <property type="match status" value="1"/>
</dbReference>
<dbReference type="KEGG" id="bca:BCE_2235"/>
<feature type="domain" description="Arginyl tRNA synthetase N-terminal" evidence="1">
    <location>
        <begin position="38"/>
        <end position="103"/>
    </location>
</feature>
<evidence type="ECO:0000313" key="3">
    <source>
        <dbReference type="Proteomes" id="UP000002527"/>
    </source>
</evidence>
<protein>
    <submittedName>
        <fullName evidence="2">Arginyl-tRNA synthetase</fullName>
    </submittedName>
</protein>
<dbReference type="AlphaFoldDB" id="Q739A7"/>
<proteinExistence type="predicted"/>
<dbReference type="InterPro" id="IPR005148">
    <property type="entry name" value="Arg-tRNA-synth_N"/>
</dbReference>
<evidence type="ECO:0000313" key="2">
    <source>
        <dbReference type="EMBL" id="AAS41155.1"/>
    </source>
</evidence>
<dbReference type="GO" id="GO:0004814">
    <property type="term" value="F:arginine-tRNA ligase activity"/>
    <property type="evidence" value="ECO:0007669"/>
    <property type="project" value="InterPro"/>
</dbReference>
<accession>Q739A7</accession>
<keyword evidence="2" id="KW-0436">Ligase</keyword>